<sequence length="75" mass="8905">MMDNFFYDVISDTFSFQLSILGIAFTLFTVLYSFILNKRDEMILYRDYILNGNNSPTINQRNTFAKVYINKRQCP</sequence>
<keyword evidence="1" id="KW-1133">Transmembrane helix</keyword>
<accession>A0A5J4QT66</accession>
<organism evidence="2">
    <name type="scientific">termite gut metagenome</name>
    <dbReference type="NCBI Taxonomy" id="433724"/>
    <lineage>
        <taxon>unclassified sequences</taxon>
        <taxon>metagenomes</taxon>
        <taxon>organismal metagenomes</taxon>
    </lineage>
</organism>
<reference evidence="2" key="1">
    <citation type="submission" date="2019-03" db="EMBL/GenBank/DDBJ databases">
        <title>Single cell metagenomics reveals metabolic interactions within the superorganism composed of flagellate Streblomastix strix and complex community of Bacteroidetes bacteria on its surface.</title>
        <authorList>
            <person name="Treitli S.C."/>
            <person name="Kolisko M."/>
            <person name="Husnik F."/>
            <person name="Keeling P."/>
            <person name="Hampl V."/>
        </authorList>
    </citation>
    <scope>NUCLEOTIDE SEQUENCE</scope>
    <source>
        <strain evidence="2">STM</strain>
    </source>
</reference>
<name>A0A5J4QT66_9ZZZZ</name>
<dbReference type="EMBL" id="SNRY01002544">
    <property type="protein sequence ID" value="KAA6324565.1"/>
    <property type="molecule type" value="Genomic_DNA"/>
</dbReference>
<keyword evidence="1" id="KW-0472">Membrane</keyword>
<keyword evidence="1" id="KW-0812">Transmembrane</keyword>
<comment type="caution">
    <text evidence="2">The sequence shown here is derived from an EMBL/GenBank/DDBJ whole genome shotgun (WGS) entry which is preliminary data.</text>
</comment>
<evidence type="ECO:0000313" key="2">
    <source>
        <dbReference type="EMBL" id="KAA6324565.1"/>
    </source>
</evidence>
<gene>
    <name evidence="2" type="ORF">EZS27_026116</name>
</gene>
<proteinExistence type="predicted"/>
<dbReference type="AlphaFoldDB" id="A0A5J4QT66"/>
<evidence type="ECO:0000256" key="1">
    <source>
        <dbReference type="SAM" id="Phobius"/>
    </source>
</evidence>
<protein>
    <submittedName>
        <fullName evidence="2">Uncharacterized protein</fullName>
    </submittedName>
</protein>
<feature type="transmembrane region" description="Helical" evidence="1">
    <location>
        <begin position="14"/>
        <end position="36"/>
    </location>
</feature>